<feature type="domain" description="PDZ" evidence="12">
    <location>
        <begin position="118"/>
        <end position="189"/>
    </location>
</feature>
<evidence type="ECO:0000256" key="11">
    <source>
        <dbReference type="RuleBase" id="RU362031"/>
    </source>
</evidence>
<dbReference type="OrthoDB" id="9782003at2"/>
<evidence type="ECO:0000259" key="12">
    <source>
        <dbReference type="PROSITE" id="PS50106"/>
    </source>
</evidence>
<dbReference type="Gene3D" id="2.30.42.10">
    <property type="match status" value="1"/>
</dbReference>
<keyword evidence="8 11" id="KW-1133">Transmembrane helix</keyword>
<protein>
    <recommendedName>
        <fullName evidence="11">Zinc metalloprotease</fullName>
        <ecNumber evidence="11">3.4.24.-</ecNumber>
    </recommendedName>
</protein>
<comment type="similarity">
    <text evidence="3 11">Belongs to the peptidase M50B family.</text>
</comment>
<dbReference type="InterPro" id="IPR008915">
    <property type="entry name" value="Peptidase_M50"/>
</dbReference>
<keyword evidence="7 11" id="KW-0862">Zinc</keyword>
<dbReference type="PATRIC" id="fig|1183438.3.peg.635"/>
<dbReference type="Pfam" id="PF02163">
    <property type="entry name" value="Peptidase_M50"/>
    <property type="match status" value="1"/>
</dbReference>
<evidence type="ECO:0000256" key="5">
    <source>
        <dbReference type="ARBA" id="ARBA00022692"/>
    </source>
</evidence>
<dbReference type="GO" id="GO:0006508">
    <property type="term" value="P:proteolysis"/>
    <property type="evidence" value="ECO:0007669"/>
    <property type="project" value="UniProtKB-KW"/>
</dbReference>
<evidence type="ECO:0000256" key="6">
    <source>
        <dbReference type="ARBA" id="ARBA00022801"/>
    </source>
</evidence>
<organism evidence="13 14">
    <name type="scientific">Gloeobacter kilaueensis (strain ATCC BAA-2537 / CCAP 1431/1 / ULC 316 / JS1)</name>
    <dbReference type="NCBI Taxonomy" id="1183438"/>
    <lineage>
        <taxon>Bacteria</taxon>
        <taxon>Bacillati</taxon>
        <taxon>Cyanobacteriota</taxon>
        <taxon>Cyanophyceae</taxon>
        <taxon>Gloeobacterales</taxon>
        <taxon>Gloeobacteraceae</taxon>
        <taxon>Gloeobacter</taxon>
    </lineage>
</organism>
<evidence type="ECO:0000256" key="8">
    <source>
        <dbReference type="ARBA" id="ARBA00022989"/>
    </source>
</evidence>
<dbReference type="SUPFAM" id="SSF50156">
    <property type="entry name" value="PDZ domain-like"/>
    <property type="match status" value="1"/>
</dbReference>
<dbReference type="GO" id="GO:0004222">
    <property type="term" value="F:metalloendopeptidase activity"/>
    <property type="evidence" value="ECO:0007669"/>
    <property type="project" value="InterPro"/>
</dbReference>
<evidence type="ECO:0000313" key="13">
    <source>
        <dbReference type="EMBL" id="AGY56882.1"/>
    </source>
</evidence>
<dbReference type="InterPro" id="IPR041489">
    <property type="entry name" value="PDZ_6"/>
</dbReference>
<dbReference type="NCBIfam" id="TIGR00054">
    <property type="entry name" value="RIP metalloprotease RseP"/>
    <property type="match status" value="1"/>
</dbReference>
<accession>U5QD87</accession>
<feature type="transmembrane region" description="Helical" evidence="11">
    <location>
        <begin position="93"/>
        <end position="116"/>
    </location>
</feature>
<keyword evidence="5 11" id="KW-0812">Transmembrane</keyword>
<evidence type="ECO:0000256" key="10">
    <source>
        <dbReference type="ARBA" id="ARBA00023136"/>
    </source>
</evidence>
<keyword evidence="11" id="KW-0479">Metal-binding</keyword>
<evidence type="ECO:0000256" key="1">
    <source>
        <dbReference type="ARBA" id="ARBA00001947"/>
    </source>
</evidence>
<comment type="cofactor">
    <cofactor evidence="1 11">
        <name>Zn(2+)</name>
        <dbReference type="ChEBI" id="CHEBI:29105"/>
    </cofactor>
</comment>
<name>U5QD87_GLOK1</name>
<dbReference type="GO" id="GO:0016020">
    <property type="term" value="C:membrane"/>
    <property type="evidence" value="ECO:0007669"/>
    <property type="project" value="UniProtKB-SubCell"/>
</dbReference>
<dbReference type="GO" id="GO:0046872">
    <property type="term" value="F:metal ion binding"/>
    <property type="evidence" value="ECO:0007669"/>
    <property type="project" value="UniProtKB-KW"/>
</dbReference>
<evidence type="ECO:0000313" key="14">
    <source>
        <dbReference type="Proteomes" id="UP000017396"/>
    </source>
</evidence>
<dbReference type="InterPro" id="IPR004387">
    <property type="entry name" value="Pept_M50_Zn"/>
</dbReference>
<dbReference type="PROSITE" id="PS50106">
    <property type="entry name" value="PDZ"/>
    <property type="match status" value="1"/>
</dbReference>
<keyword evidence="14" id="KW-1185">Reference proteome</keyword>
<dbReference type="Proteomes" id="UP000017396">
    <property type="component" value="Chromosome"/>
</dbReference>
<evidence type="ECO:0000256" key="7">
    <source>
        <dbReference type="ARBA" id="ARBA00022833"/>
    </source>
</evidence>
<dbReference type="InterPro" id="IPR001478">
    <property type="entry name" value="PDZ"/>
</dbReference>
<dbReference type="AlphaFoldDB" id="U5QD87"/>
<dbReference type="RefSeq" id="WP_023171923.1">
    <property type="nucleotide sequence ID" value="NC_022600.1"/>
</dbReference>
<feature type="transmembrane region" description="Helical" evidence="11">
    <location>
        <begin position="275"/>
        <end position="295"/>
    </location>
</feature>
<dbReference type="HOGENOM" id="CLU_025778_1_1_3"/>
<dbReference type="SMART" id="SM00228">
    <property type="entry name" value="PDZ"/>
    <property type="match status" value="1"/>
</dbReference>
<dbReference type="EMBL" id="CP003587">
    <property type="protein sequence ID" value="AGY56882.1"/>
    <property type="molecule type" value="Genomic_DNA"/>
</dbReference>
<proteinExistence type="inferred from homology"/>
<dbReference type="eggNOG" id="COG0750">
    <property type="taxonomic scope" value="Bacteria"/>
</dbReference>
<gene>
    <name evidence="13" type="primary">rseP</name>
    <name evidence="13" type="ORF">GKIL_0636</name>
</gene>
<dbReference type="InterPro" id="IPR036034">
    <property type="entry name" value="PDZ_sf"/>
</dbReference>
<keyword evidence="4 13" id="KW-0645">Protease</keyword>
<dbReference type="PANTHER" id="PTHR42837">
    <property type="entry name" value="REGULATOR OF SIGMA-E PROTEASE RSEP"/>
    <property type="match status" value="1"/>
</dbReference>
<comment type="subcellular location">
    <subcellularLocation>
        <location evidence="2">Membrane</location>
        <topology evidence="2">Multi-pass membrane protein</topology>
    </subcellularLocation>
</comment>
<evidence type="ECO:0000256" key="9">
    <source>
        <dbReference type="ARBA" id="ARBA00023049"/>
    </source>
</evidence>
<keyword evidence="9 11" id="KW-0482">Metalloprotease</keyword>
<evidence type="ECO:0000256" key="2">
    <source>
        <dbReference type="ARBA" id="ARBA00004141"/>
    </source>
</evidence>
<keyword evidence="10 11" id="KW-0472">Membrane</keyword>
<dbReference type="STRING" id="1183438.GKIL_0636"/>
<sequence length="352" mass="37155">MFVLLSILLLGLLIVVHELGHFMAARLLGIRVSRFSIGFGPVLARYQGPEVEYALRALPLGGYVGFPDEDPESNIAKDDPNLLKNRPVLDRTIVLSAGIVANLIFGYLVLVLMVAIGGVPVSEQKPGVLIQQVSPGASPASQAGLKAGDVLLTVDGKSVGSGENALEATSRAFKASPGRPLRLVVRRDRQQVPIAVTPSSEGKVGVSLTPNATVEHRPPQNPVEIFTSSWNTYGRIASTTFSGFAQLFSGRAGIDQLSGPVGIVAVTAQAAQSDWLNLFFVGALISFNLAILNLLPFPALDGGQLVFVGVEAVRGKPLDERIQRIVTQTGLVVLLGLGLVLIFKDSLSLLGG</sequence>
<dbReference type="KEGG" id="glj:GKIL_0636"/>
<keyword evidence="6 11" id="KW-0378">Hydrolase</keyword>
<evidence type="ECO:0000256" key="3">
    <source>
        <dbReference type="ARBA" id="ARBA00007931"/>
    </source>
</evidence>
<dbReference type="CDD" id="cd06163">
    <property type="entry name" value="S2P-M50_PDZ_RseP-like"/>
    <property type="match status" value="1"/>
</dbReference>
<reference evidence="13 14" key="1">
    <citation type="journal article" date="2013" name="PLoS ONE">
        <title>Cultivation and Complete Genome Sequencing of Gloeobacter kilaueensis sp. nov., from a Lava Cave in Kilauea Caldera, Hawai'i.</title>
        <authorList>
            <person name="Saw J.H."/>
            <person name="Schatz M."/>
            <person name="Brown M.V."/>
            <person name="Kunkel D.D."/>
            <person name="Foster J.S."/>
            <person name="Shick H."/>
            <person name="Christensen S."/>
            <person name="Hou S."/>
            <person name="Wan X."/>
            <person name="Donachie S.P."/>
        </authorList>
    </citation>
    <scope>NUCLEOTIDE SEQUENCE [LARGE SCALE GENOMIC DNA]</scope>
    <source>
        <strain evidence="14">JS</strain>
    </source>
</reference>
<dbReference type="Pfam" id="PF17820">
    <property type="entry name" value="PDZ_6"/>
    <property type="match status" value="1"/>
</dbReference>
<evidence type="ECO:0000256" key="4">
    <source>
        <dbReference type="ARBA" id="ARBA00022670"/>
    </source>
</evidence>
<dbReference type="PANTHER" id="PTHR42837:SF2">
    <property type="entry name" value="MEMBRANE METALLOPROTEASE ARASP2, CHLOROPLASTIC-RELATED"/>
    <property type="match status" value="1"/>
</dbReference>
<feature type="transmembrane region" description="Helical" evidence="11">
    <location>
        <begin position="325"/>
        <end position="343"/>
    </location>
</feature>
<dbReference type="EC" id="3.4.24.-" evidence="11"/>